<protein>
    <submittedName>
        <fullName evidence="2">Uncharacterized protein</fullName>
    </submittedName>
</protein>
<sequence length="70" mass="7765">MCGVLESTTTAAPLASRLLREDIMRKKITPQPSPTDSPMAHRPPAEARVALPGRLQSIKAIFRLLRLDSW</sequence>
<reference evidence="2 3" key="1">
    <citation type="journal article" date="2017" name="Curr. Biol.">
        <title>Genome architecture and evolution of a unichromosomal asexual nematode.</title>
        <authorList>
            <person name="Fradin H."/>
            <person name="Zegar C."/>
            <person name="Gutwein M."/>
            <person name="Lucas J."/>
            <person name="Kovtun M."/>
            <person name="Corcoran D."/>
            <person name="Baugh L.R."/>
            <person name="Kiontke K."/>
            <person name="Gunsalus K."/>
            <person name="Fitch D.H."/>
            <person name="Piano F."/>
        </authorList>
    </citation>
    <scope>NUCLEOTIDE SEQUENCE [LARGE SCALE GENOMIC DNA]</scope>
    <source>
        <strain evidence="2">PF1309</strain>
    </source>
</reference>
<dbReference type="EMBL" id="LIAE01008430">
    <property type="protein sequence ID" value="PAV74059.1"/>
    <property type="molecule type" value="Genomic_DNA"/>
</dbReference>
<evidence type="ECO:0000313" key="3">
    <source>
        <dbReference type="Proteomes" id="UP000218231"/>
    </source>
</evidence>
<organism evidence="2 3">
    <name type="scientific">Diploscapter pachys</name>
    <dbReference type="NCBI Taxonomy" id="2018661"/>
    <lineage>
        <taxon>Eukaryota</taxon>
        <taxon>Metazoa</taxon>
        <taxon>Ecdysozoa</taxon>
        <taxon>Nematoda</taxon>
        <taxon>Chromadorea</taxon>
        <taxon>Rhabditida</taxon>
        <taxon>Rhabditina</taxon>
        <taxon>Rhabditomorpha</taxon>
        <taxon>Rhabditoidea</taxon>
        <taxon>Rhabditidae</taxon>
        <taxon>Diploscapter</taxon>
    </lineage>
</organism>
<evidence type="ECO:0000256" key="1">
    <source>
        <dbReference type="SAM" id="MobiDB-lite"/>
    </source>
</evidence>
<gene>
    <name evidence="2" type="ORF">WR25_00852</name>
</gene>
<feature type="region of interest" description="Disordered" evidence="1">
    <location>
        <begin position="22"/>
        <end position="43"/>
    </location>
</feature>
<accession>A0A2A2KJQ5</accession>
<keyword evidence="3" id="KW-1185">Reference proteome</keyword>
<dbReference type="AlphaFoldDB" id="A0A2A2KJQ5"/>
<name>A0A2A2KJQ5_9BILA</name>
<proteinExistence type="predicted"/>
<comment type="caution">
    <text evidence="2">The sequence shown here is derived from an EMBL/GenBank/DDBJ whole genome shotgun (WGS) entry which is preliminary data.</text>
</comment>
<dbReference type="Proteomes" id="UP000218231">
    <property type="component" value="Unassembled WGS sequence"/>
</dbReference>
<evidence type="ECO:0000313" key="2">
    <source>
        <dbReference type="EMBL" id="PAV74059.1"/>
    </source>
</evidence>